<feature type="region of interest" description="Disordered" evidence="1">
    <location>
        <begin position="1"/>
        <end position="28"/>
    </location>
</feature>
<dbReference type="Proteomes" id="UP000292957">
    <property type="component" value="Unassembled WGS sequence"/>
</dbReference>
<feature type="compositionally biased region" description="Basic and acidic residues" evidence="1">
    <location>
        <begin position="327"/>
        <end position="336"/>
    </location>
</feature>
<evidence type="ECO:0000313" key="2">
    <source>
        <dbReference type="EMBL" id="TBU24589.1"/>
    </source>
</evidence>
<evidence type="ECO:0000256" key="1">
    <source>
        <dbReference type="SAM" id="MobiDB-lite"/>
    </source>
</evidence>
<organism evidence="2">
    <name type="scientific">Dichomitus squalens</name>
    <dbReference type="NCBI Taxonomy" id="114155"/>
    <lineage>
        <taxon>Eukaryota</taxon>
        <taxon>Fungi</taxon>
        <taxon>Dikarya</taxon>
        <taxon>Basidiomycota</taxon>
        <taxon>Agaricomycotina</taxon>
        <taxon>Agaricomycetes</taxon>
        <taxon>Polyporales</taxon>
        <taxon>Polyporaceae</taxon>
        <taxon>Dichomitus</taxon>
    </lineage>
</organism>
<evidence type="ECO:0008006" key="3">
    <source>
        <dbReference type="Google" id="ProtNLM"/>
    </source>
</evidence>
<feature type="compositionally biased region" description="Basic residues" evidence="1">
    <location>
        <begin position="1"/>
        <end position="10"/>
    </location>
</feature>
<feature type="compositionally biased region" description="Basic and acidic residues" evidence="1">
    <location>
        <begin position="182"/>
        <end position="198"/>
    </location>
</feature>
<feature type="region of interest" description="Disordered" evidence="1">
    <location>
        <begin position="182"/>
        <end position="214"/>
    </location>
</feature>
<feature type="compositionally biased region" description="Basic and acidic residues" evidence="1">
    <location>
        <begin position="263"/>
        <end position="272"/>
    </location>
</feature>
<gene>
    <name evidence="2" type="ORF">BD311DRAFT_868004</name>
</gene>
<dbReference type="OrthoDB" id="2552978at2759"/>
<protein>
    <recommendedName>
        <fullName evidence="3">SURP motif domain-containing protein</fullName>
    </recommendedName>
</protein>
<sequence length="364" mass="40684">MTSLSRKRKSRPYEAQTHEQPPVSHQPDTVLFIQAYEADIIRGPQATAAAKSLEFRAAGEGDQPGDVGDGLILWGSRVELPAYDVSSNESMTWSQRSDGAPSDRSEGRGLWVDRYDARLLLESLPNISSQPEAISRASSPGGWSDLPSDAEDTFFFTAEETEDYRRDKRRRVMDRDREARLRAIRAEDGSDEERDPKESWGGSDEEPDDAQRELMRRTASHILSSPNPAQLEMRILANHGADPRFAFLRGRWSRAWQLAKGKVRLEQEEEKKRRAAQAKTQNHIGGLAGYGDSDEGSEAAEEEYQEDVREAPLESCGTAEVVGSSELSHEVDDAVKAARRARAREWAEKRRAAKEAADARNSES</sequence>
<reference evidence="2" key="1">
    <citation type="submission" date="2019-01" db="EMBL/GenBank/DDBJ databases">
        <title>Draft genome sequences of three monokaryotic isolates of the white-rot basidiomycete fungus Dichomitus squalens.</title>
        <authorList>
            <consortium name="DOE Joint Genome Institute"/>
            <person name="Lopez S.C."/>
            <person name="Andreopoulos B."/>
            <person name="Pangilinan J."/>
            <person name="Lipzen A."/>
            <person name="Riley R."/>
            <person name="Ahrendt S."/>
            <person name="Ng V."/>
            <person name="Barry K."/>
            <person name="Daum C."/>
            <person name="Grigoriev I.V."/>
            <person name="Hilden K.S."/>
            <person name="Makela M.R."/>
            <person name="de Vries R.P."/>
        </authorList>
    </citation>
    <scope>NUCLEOTIDE SEQUENCE [LARGE SCALE GENOMIC DNA]</scope>
    <source>
        <strain evidence="2">OM18370.1</strain>
    </source>
</reference>
<accession>A0A4Q9MBP9</accession>
<dbReference type="EMBL" id="ML143476">
    <property type="protein sequence ID" value="TBU24589.1"/>
    <property type="molecule type" value="Genomic_DNA"/>
</dbReference>
<proteinExistence type="predicted"/>
<feature type="region of interest" description="Disordered" evidence="1">
    <location>
        <begin position="262"/>
        <end position="364"/>
    </location>
</feature>
<name>A0A4Q9MBP9_9APHY</name>
<dbReference type="AlphaFoldDB" id="A0A4Q9MBP9"/>
<feature type="region of interest" description="Disordered" evidence="1">
    <location>
        <begin position="88"/>
        <end position="107"/>
    </location>
</feature>
<feature type="region of interest" description="Disordered" evidence="1">
    <location>
        <begin position="130"/>
        <end position="149"/>
    </location>
</feature>
<feature type="compositionally biased region" description="Acidic residues" evidence="1">
    <location>
        <begin position="292"/>
        <end position="305"/>
    </location>
</feature>
<feature type="compositionally biased region" description="Polar residues" evidence="1">
    <location>
        <begin position="88"/>
        <end position="97"/>
    </location>
</feature>
<feature type="compositionally biased region" description="Basic and acidic residues" evidence="1">
    <location>
        <begin position="343"/>
        <end position="364"/>
    </location>
</feature>